<gene>
    <name evidence="3" type="ORF">Plil01_000589600</name>
</gene>
<proteinExistence type="predicted"/>
<evidence type="ECO:0000256" key="1">
    <source>
        <dbReference type="SAM" id="MobiDB-lite"/>
    </source>
</evidence>
<keyword evidence="2" id="KW-0732">Signal</keyword>
<dbReference type="SMART" id="SM01187">
    <property type="entry name" value="Elicitin"/>
    <property type="match status" value="2"/>
</dbReference>
<evidence type="ECO:0000256" key="2">
    <source>
        <dbReference type="SAM" id="SignalP"/>
    </source>
</evidence>
<dbReference type="Proteomes" id="UP001165083">
    <property type="component" value="Unassembled WGS sequence"/>
</dbReference>
<keyword evidence="4" id="KW-1185">Reference proteome</keyword>
<feature type="chain" id="PRO_5040908825" evidence="2">
    <location>
        <begin position="48"/>
        <end position="336"/>
    </location>
</feature>
<feature type="compositionally biased region" description="Low complexity" evidence="1">
    <location>
        <begin position="145"/>
        <end position="178"/>
    </location>
</feature>
<feature type="compositionally biased region" description="Polar residues" evidence="1">
    <location>
        <begin position="294"/>
        <end position="305"/>
    </location>
</feature>
<feature type="signal peptide" evidence="2">
    <location>
        <begin position="1"/>
        <end position="47"/>
    </location>
</feature>
<feature type="region of interest" description="Disordered" evidence="1">
    <location>
        <begin position="283"/>
        <end position="305"/>
    </location>
</feature>
<evidence type="ECO:0000313" key="4">
    <source>
        <dbReference type="Proteomes" id="UP001165083"/>
    </source>
</evidence>
<evidence type="ECO:0000313" key="3">
    <source>
        <dbReference type="EMBL" id="GMF16511.1"/>
    </source>
</evidence>
<accession>A0A9W6TN65</accession>
<dbReference type="EMBL" id="BSXW01000253">
    <property type="protein sequence ID" value="GMF16511.1"/>
    <property type="molecule type" value="Genomic_DNA"/>
</dbReference>
<dbReference type="OrthoDB" id="129376at2759"/>
<name>A0A9W6TN65_9STRA</name>
<protein>
    <submittedName>
        <fullName evidence="3">Unnamed protein product</fullName>
    </submittedName>
</protein>
<comment type="caution">
    <text evidence="3">The sequence shown here is derived from an EMBL/GenBank/DDBJ whole genome shotgun (WGS) entry which is preliminary data.</text>
</comment>
<dbReference type="InterPro" id="IPR002200">
    <property type="entry name" value="Elicitin"/>
</dbReference>
<dbReference type="AlphaFoldDB" id="A0A9W6TN65"/>
<feature type="region of interest" description="Disordered" evidence="1">
    <location>
        <begin position="141"/>
        <end position="178"/>
    </location>
</feature>
<sequence length="336" mass="35061">MMMLNKTTDIACYSLLNKPHRTQAAWMDRHIASLLLWVFLLFWIGEAAECTDAEAAAADSVWATAAADPACSPYVTQTDPVYVNAPCTATDCVAVVEGLAKELPDCTFSGINNKIEVQNALTSCNGGDTKDAGSLNVATDAPAATTSSSGGNSNTNLPSAASSSSSTPPSTASSTSCTTTDVKSMWDLYTSIAASNQCVDDSVVENDSVDILAPCNSTCVGQLGELAYALPDCYYDYERMNKKQDVLDQLSVCDSSSTFSYISATLYIDSTIVFASASDSGGSQGSEQLRSGDDPSNTTLDSSNTGIGSSAAPPFTHIGKLQLWVVASAVAGAMFF</sequence>
<reference evidence="3" key="1">
    <citation type="submission" date="2023-04" db="EMBL/GenBank/DDBJ databases">
        <title>Phytophthora lilii NBRC 32176.</title>
        <authorList>
            <person name="Ichikawa N."/>
            <person name="Sato H."/>
            <person name="Tonouchi N."/>
        </authorList>
    </citation>
    <scope>NUCLEOTIDE SEQUENCE</scope>
    <source>
        <strain evidence="3">NBRC 32176</strain>
    </source>
</reference>
<organism evidence="3 4">
    <name type="scientific">Phytophthora lilii</name>
    <dbReference type="NCBI Taxonomy" id="2077276"/>
    <lineage>
        <taxon>Eukaryota</taxon>
        <taxon>Sar</taxon>
        <taxon>Stramenopiles</taxon>
        <taxon>Oomycota</taxon>
        <taxon>Peronosporomycetes</taxon>
        <taxon>Peronosporales</taxon>
        <taxon>Peronosporaceae</taxon>
        <taxon>Phytophthora</taxon>
    </lineage>
</organism>
<dbReference type="GO" id="GO:0005576">
    <property type="term" value="C:extracellular region"/>
    <property type="evidence" value="ECO:0007669"/>
    <property type="project" value="InterPro"/>
</dbReference>